<name>A0AAV6X3Y0_9LAMI</name>
<sequence length="307" mass="34999">MCREMPPKEVVLHRPITRSKVSNNETSSIFQESASMPPTSTIVLTDFPPPSPSPPPPHSSLSRSPHLVEDAQGIGSQSHPPSSENATCSIKKRGHGASTRKSIEKAIADNVWFDIKGWWSDQLITTYMEEMFQRAHTHWRGRLSESYKKRVLAGDDSRASSPFDWIPLQKWRVLCDHFEIEKFKKRSKINAENRSHLPYSHTSGSKSFQTRLLKMEKQSDVDNFANTHMKNGVFINETAAGLHTEMVNIRNQAKESNGSEVSEREIVKQKLGKRTGCEKSWDMELYLLNVPRNLHVSLQSLRYSRKS</sequence>
<dbReference type="AlphaFoldDB" id="A0AAV6X3Y0"/>
<dbReference type="InterPro" id="IPR004252">
    <property type="entry name" value="Probable_transposase_24"/>
</dbReference>
<feature type="compositionally biased region" description="Polar residues" evidence="1">
    <location>
        <begin position="74"/>
        <end position="88"/>
    </location>
</feature>
<feature type="compositionally biased region" description="Pro residues" evidence="1">
    <location>
        <begin position="47"/>
        <end position="58"/>
    </location>
</feature>
<evidence type="ECO:0008006" key="4">
    <source>
        <dbReference type="Google" id="ProtNLM"/>
    </source>
</evidence>
<evidence type="ECO:0000313" key="2">
    <source>
        <dbReference type="EMBL" id="KAG8374839.1"/>
    </source>
</evidence>
<evidence type="ECO:0000313" key="3">
    <source>
        <dbReference type="Proteomes" id="UP000826271"/>
    </source>
</evidence>
<dbReference type="Proteomes" id="UP000826271">
    <property type="component" value="Unassembled WGS sequence"/>
</dbReference>
<feature type="compositionally biased region" description="Basic and acidic residues" evidence="1">
    <location>
        <begin position="1"/>
        <end position="12"/>
    </location>
</feature>
<keyword evidence="3" id="KW-1185">Reference proteome</keyword>
<accession>A0AAV6X3Y0</accession>
<dbReference type="Pfam" id="PF03004">
    <property type="entry name" value="Transposase_24"/>
    <property type="match status" value="1"/>
</dbReference>
<dbReference type="EMBL" id="WHWC01000010">
    <property type="protein sequence ID" value="KAG8374839.1"/>
    <property type="molecule type" value="Genomic_DNA"/>
</dbReference>
<reference evidence="2" key="1">
    <citation type="submission" date="2019-10" db="EMBL/GenBank/DDBJ databases">
        <authorList>
            <person name="Zhang R."/>
            <person name="Pan Y."/>
            <person name="Wang J."/>
            <person name="Ma R."/>
            <person name="Yu S."/>
        </authorList>
    </citation>
    <scope>NUCLEOTIDE SEQUENCE</scope>
    <source>
        <strain evidence="2">LA-IB0</strain>
        <tissue evidence="2">Leaf</tissue>
    </source>
</reference>
<feature type="compositionally biased region" description="Polar residues" evidence="1">
    <location>
        <begin position="19"/>
        <end position="43"/>
    </location>
</feature>
<proteinExistence type="predicted"/>
<evidence type="ECO:0000256" key="1">
    <source>
        <dbReference type="SAM" id="MobiDB-lite"/>
    </source>
</evidence>
<feature type="region of interest" description="Disordered" evidence="1">
    <location>
        <begin position="1"/>
        <end position="101"/>
    </location>
</feature>
<protein>
    <recommendedName>
        <fullName evidence="4">Transposase</fullName>
    </recommendedName>
</protein>
<gene>
    <name evidence="2" type="ORF">BUALT_Bualt10G0037300</name>
</gene>
<comment type="caution">
    <text evidence="2">The sequence shown here is derived from an EMBL/GenBank/DDBJ whole genome shotgun (WGS) entry which is preliminary data.</text>
</comment>
<organism evidence="2 3">
    <name type="scientific">Buddleja alternifolia</name>
    <dbReference type="NCBI Taxonomy" id="168488"/>
    <lineage>
        <taxon>Eukaryota</taxon>
        <taxon>Viridiplantae</taxon>
        <taxon>Streptophyta</taxon>
        <taxon>Embryophyta</taxon>
        <taxon>Tracheophyta</taxon>
        <taxon>Spermatophyta</taxon>
        <taxon>Magnoliopsida</taxon>
        <taxon>eudicotyledons</taxon>
        <taxon>Gunneridae</taxon>
        <taxon>Pentapetalae</taxon>
        <taxon>asterids</taxon>
        <taxon>lamiids</taxon>
        <taxon>Lamiales</taxon>
        <taxon>Scrophulariaceae</taxon>
        <taxon>Buddlejeae</taxon>
        <taxon>Buddleja</taxon>
    </lineage>
</organism>